<feature type="binding site" evidence="4">
    <location>
        <position position="271"/>
    </location>
    <ligand>
        <name>Zn(2+)</name>
        <dbReference type="ChEBI" id="CHEBI:29105"/>
        <label>1</label>
    </ligand>
</feature>
<sequence>MTQADPPERVLVPTVRGPVDAADLGVTLPHEHLFVLSAEFQSNYPHLWDREAGVRAAVRQLSAAYDAGVRTLVDMTVLGQGRDIGLVGAVAERTPINIVVATGIYSVDGIPLFARFRGPGCAVEAEEPLIDLLTRDVTTGIGDTAVRAGLVKFACESVPPDAAAHRMAAVTAEVHRRTGVPVVVHCDPFEGNGLALVRLLEREGVAPGSVVIAHAGDGGDLGRLRALAETGCLLGYDRYGMTPFASDAQRNATLAELVRAGHVAQLLVSQDHAAHIDYLTPEQKAHTYPDWTYVHLFTKVLPRLLREPGIDEATVHTLLVDNPRRLLSRVPAPHPEAHSEEAHAI</sequence>
<comment type="similarity">
    <text evidence="5">Belongs to the metallo-dependent hydrolases superfamily. Phosphotriesterase family.</text>
</comment>
<evidence type="ECO:0000313" key="6">
    <source>
        <dbReference type="EMBL" id="TDC77879.1"/>
    </source>
</evidence>
<gene>
    <name evidence="6" type="ORF">E1283_06305</name>
</gene>
<dbReference type="GO" id="GO:0016788">
    <property type="term" value="F:hydrolase activity, acting on ester bonds"/>
    <property type="evidence" value="ECO:0007669"/>
    <property type="project" value="InterPro"/>
</dbReference>
<dbReference type="InterPro" id="IPR032466">
    <property type="entry name" value="Metal_Hydrolase"/>
</dbReference>
<feature type="binding site" evidence="4">
    <location>
        <position position="214"/>
    </location>
    <ligand>
        <name>Zn(2+)</name>
        <dbReference type="ChEBI" id="CHEBI:29105"/>
        <label>2</label>
    </ligand>
</feature>
<dbReference type="Gene3D" id="3.20.20.140">
    <property type="entry name" value="Metal-dependent hydrolases"/>
    <property type="match status" value="1"/>
</dbReference>
<dbReference type="OrthoDB" id="9795018at2"/>
<comment type="caution">
    <text evidence="6">The sequence shown here is derived from an EMBL/GenBank/DDBJ whole genome shotgun (WGS) entry which is preliminary data.</text>
</comment>
<protein>
    <submittedName>
        <fullName evidence="6">Phosphotriesterase-related protein</fullName>
    </submittedName>
</protein>
<evidence type="ECO:0000313" key="7">
    <source>
        <dbReference type="Proteomes" id="UP000295345"/>
    </source>
</evidence>
<dbReference type="AlphaFoldDB" id="A0A4R4TUU6"/>
<feature type="binding site" evidence="4">
    <location>
        <position position="30"/>
    </location>
    <ligand>
        <name>Zn(2+)</name>
        <dbReference type="ChEBI" id="CHEBI:29105"/>
        <label>1</label>
    </ligand>
</feature>
<proteinExistence type="inferred from homology"/>
<dbReference type="InterPro" id="IPR017947">
    <property type="entry name" value="AryldialkylPase_Zn-BS"/>
</dbReference>
<keyword evidence="2" id="KW-0378">Hydrolase</keyword>
<dbReference type="InterPro" id="IPR001559">
    <property type="entry name" value="Phosphotriesterase"/>
</dbReference>
<dbReference type="Pfam" id="PF02126">
    <property type="entry name" value="PTE"/>
    <property type="match status" value="1"/>
</dbReference>
<evidence type="ECO:0000256" key="4">
    <source>
        <dbReference type="PIRSR" id="PIRSR601559-51"/>
    </source>
</evidence>
<evidence type="ECO:0000256" key="1">
    <source>
        <dbReference type="ARBA" id="ARBA00022723"/>
    </source>
</evidence>
<feature type="modified residue" description="N6-carboxylysine" evidence="3 5">
    <location>
        <position position="152"/>
    </location>
</feature>
<keyword evidence="7" id="KW-1185">Reference proteome</keyword>
<dbReference type="PANTHER" id="PTHR10819">
    <property type="entry name" value="PHOSPHOTRIESTERASE-RELATED"/>
    <property type="match status" value="1"/>
</dbReference>
<feature type="binding site" description="via carbamate group" evidence="4">
    <location>
        <position position="152"/>
    </location>
    <ligand>
        <name>Zn(2+)</name>
        <dbReference type="ChEBI" id="CHEBI:29105"/>
        <label>2</label>
    </ligand>
</feature>
<dbReference type="Proteomes" id="UP000295345">
    <property type="component" value="Unassembled WGS sequence"/>
</dbReference>
<dbReference type="RefSeq" id="WP_132816887.1">
    <property type="nucleotide sequence ID" value="NZ_SMKI01000044.1"/>
</dbReference>
<name>A0A4R4TUU6_9ACTN</name>
<dbReference type="GO" id="GO:0008270">
    <property type="term" value="F:zinc ion binding"/>
    <property type="evidence" value="ECO:0007669"/>
    <property type="project" value="InterPro"/>
</dbReference>
<reference evidence="6 7" key="1">
    <citation type="submission" date="2019-03" db="EMBL/GenBank/DDBJ databases">
        <title>Draft genome sequences of novel Actinobacteria.</title>
        <authorList>
            <person name="Sahin N."/>
            <person name="Ay H."/>
            <person name="Saygin H."/>
        </authorList>
    </citation>
    <scope>NUCLEOTIDE SEQUENCE [LARGE SCALE GENOMIC DNA]</scope>
    <source>
        <strain evidence="6 7">DSM 41900</strain>
    </source>
</reference>
<dbReference type="EMBL" id="SMKI01000044">
    <property type="protein sequence ID" value="TDC77879.1"/>
    <property type="molecule type" value="Genomic_DNA"/>
</dbReference>
<accession>A0A4R4TUU6</accession>
<dbReference type="PROSITE" id="PS51347">
    <property type="entry name" value="PHOSPHOTRIESTERASE_2"/>
    <property type="match status" value="1"/>
</dbReference>
<comment type="cofactor">
    <cofactor evidence="4">
        <name>a divalent metal cation</name>
        <dbReference type="ChEBI" id="CHEBI:60240"/>
    </cofactor>
    <text evidence="4">Binds 2 divalent metal cations per subunit.</text>
</comment>
<feature type="binding site" description="via carbamate group" evidence="4">
    <location>
        <position position="152"/>
    </location>
    <ligand>
        <name>Zn(2+)</name>
        <dbReference type="ChEBI" id="CHEBI:29105"/>
        <label>1</label>
    </ligand>
</feature>
<dbReference type="PANTHER" id="PTHR10819:SF3">
    <property type="entry name" value="PHOSPHOTRIESTERASE-RELATED PROTEIN"/>
    <property type="match status" value="1"/>
</dbReference>
<evidence type="ECO:0000256" key="3">
    <source>
        <dbReference type="PIRSR" id="PIRSR601559-50"/>
    </source>
</evidence>
<organism evidence="6 7">
    <name type="scientific">Streptomyces hainanensis</name>
    <dbReference type="NCBI Taxonomy" id="402648"/>
    <lineage>
        <taxon>Bacteria</taxon>
        <taxon>Bacillati</taxon>
        <taxon>Actinomycetota</taxon>
        <taxon>Actinomycetes</taxon>
        <taxon>Kitasatosporales</taxon>
        <taxon>Streptomycetaceae</taxon>
        <taxon>Streptomyces</taxon>
    </lineage>
</organism>
<feature type="binding site" evidence="4">
    <location>
        <position position="185"/>
    </location>
    <ligand>
        <name>Zn(2+)</name>
        <dbReference type="ChEBI" id="CHEBI:29105"/>
        <label>2</label>
    </ligand>
</feature>
<keyword evidence="1 4" id="KW-0479">Metal-binding</keyword>
<dbReference type="SUPFAM" id="SSF51556">
    <property type="entry name" value="Metallo-dependent hydrolases"/>
    <property type="match status" value="1"/>
</dbReference>
<dbReference type="PROSITE" id="PS01322">
    <property type="entry name" value="PHOSPHOTRIESTERASE_1"/>
    <property type="match status" value="1"/>
</dbReference>
<evidence type="ECO:0000256" key="5">
    <source>
        <dbReference type="PROSITE-ProRule" id="PRU00679"/>
    </source>
</evidence>
<feature type="binding site" evidence="4">
    <location>
        <position position="32"/>
    </location>
    <ligand>
        <name>Zn(2+)</name>
        <dbReference type="ChEBI" id="CHEBI:29105"/>
        <label>1</label>
    </ligand>
</feature>
<evidence type="ECO:0000256" key="2">
    <source>
        <dbReference type="ARBA" id="ARBA00022801"/>
    </source>
</evidence>